<dbReference type="Gene3D" id="1.10.10.10">
    <property type="entry name" value="Winged helix-like DNA-binding domain superfamily/Winged helix DNA-binding domain"/>
    <property type="match status" value="1"/>
</dbReference>
<dbReference type="PANTHER" id="PTHR35807">
    <property type="entry name" value="TRANSCRIPTIONAL REGULATOR REDD-RELATED"/>
    <property type="match status" value="1"/>
</dbReference>
<dbReference type="Proteomes" id="UP000033514">
    <property type="component" value="Unassembled WGS sequence"/>
</dbReference>
<dbReference type="InterPro" id="IPR051677">
    <property type="entry name" value="AfsR-DnrI-RedD_regulator"/>
</dbReference>
<dbReference type="SMART" id="SM01043">
    <property type="entry name" value="BTAD"/>
    <property type="match status" value="1"/>
</dbReference>
<reference evidence="2 3" key="1">
    <citation type="submission" date="2015-03" db="EMBL/GenBank/DDBJ databases">
        <authorList>
            <person name="Hassan Y.I."/>
            <person name="Lepp D."/>
            <person name="Zhou T."/>
        </authorList>
    </citation>
    <scope>NUCLEOTIDE SEQUENCE [LARGE SCALE GENOMIC DNA]</scope>
    <source>
        <strain evidence="2 3">GH2-10</strain>
    </source>
</reference>
<sequence length="634" mass="70417">MLRLFGQVILDLDPTIARPPIKAFALLAMLALAPKGSLERATVATNLWDGDKASALGNLRVLLTGLKKYEAPDMRLLRWDARRIWRDATCLPSDVDAFLGLGEVEKAPQLKTIQSLYRGDLLEGAEIRGGEGFEAWLAHARAEIGARYRDLVLRAQAASDPAEARAALLRLSRQFPFDEQVERALLMRTAQSDGPAAVSHEFEEFSSRLMSELDVTPQLETRALVMQLLGKPVGAEAWRPIIDELPVPQSSLPRVLVLAPEENRPSAFNAALPPLIDDITIGLCKQRTFQVFAPHTARQLAKGFGSANLAAYGTDYVFAARILSSDGDAFRLGVSLTRLSTHQVLFGDDFRLSATSMSRGYSDIVAAIVRGVSGSIETSELKTFRRTGNASAYVHYLLGLEHLNTLDLPTVRKARKSFRRAAELDANFAPALAMMSRTLSLEWLLLGRQEADLLDQAWDFGEQAVAIDPLEPSGLRELGNVAVYRHDLDEGLDHLTAALNRAPHHADLLQNYADTLVHNSEAAKAKPFIRSALELNPLPPDEYYWIAATVEFFVDNYDEALQLLWKMKNPDPAARFVAAVAAKAGDAETARIYRNKLLQRQPEFRLDQWRKLMPLRNEADREKYLDAMRLAGFT</sequence>
<dbReference type="AlphaFoldDB" id="A0A0F5LD23"/>
<comment type="caution">
    <text evidence="2">The sequence shown here is derived from an EMBL/GenBank/DDBJ whole genome shotgun (WGS) entry which is preliminary data.</text>
</comment>
<evidence type="ECO:0000259" key="1">
    <source>
        <dbReference type="SMART" id="SM01043"/>
    </source>
</evidence>
<dbReference type="EMBL" id="LAJG01000014">
    <property type="protein sequence ID" value="KKB80291.1"/>
    <property type="molecule type" value="Genomic_DNA"/>
</dbReference>
<dbReference type="InterPro" id="IPR036388">
    <property type="entry name" value="WH-like_DNA-bd_sf"/>
</dbReference>
<name>A0A0F5LD23_9HYPH</name>
<evidence type="ECO:0000313" key="3">
    <source>
        <dbReference type="Proteomes" id="UP000033514"/>
    </source>
</evidence>
<feature type="domain" description="Bacterial transcriptional activator" evidence="1">
    <location>
        <begin position="95"/>
        <end position="229"/>
    </location>
</feature>
<dbReference type="Gene3D" id="1.25.40.10">
    <property type="entry name" value="Tetratricopeptide repeat domain"/>
    <property type="match status" value="2"/>
</dbReference>
<proteinExistence type="predicted"/>
<accession>A0A0F5LD23</accession>
<keyword evidence="3" id="KW-1185">Reference proteome</keyword>
<dbReference type="InterPro" id="IPR005158">
    <property type="entry name" value="BTAD"/>
</dbReference>
<evidence type="ECO:0000313" key="2">
    <source>
        <dbReference type="EMBL" id="KKB80291.1"/>
    </source>
</evidence>
<dbReference type="STRING" id="361041.VW35_07745"/>
<dbReference type="RefSeq" id="WP_046142352.1">
    <property type="nucleotide sequence ID" value="NZ_LAJG01000014.1"/>
</dbReference>
<dbReference type="Pfam" id="PF03704">
    <property type="entry name" value="BTAD"/>
    <property type="match status" value="1"/>
</dbReference>
<organism evidence="2 3">
    <name type="scientific">Devosia soli</name>
    <dbReference type="NCBI Taxonomy" id="361041"/>
    <lineage>
        <taxon>Bacteria</taxon>
        <taxon>Pseudomonadati</taxon>
        <taxon>Pseudomonadota</taxon>
        <taxon>Alphaproteobacteria</taxon>
        <taxon>Hyphomicrobiales</taxon>
        <taxon>Devosiaceae</taxon>
        <taxon>Devosia</taxon>
    </lineage>
</organism>
<gene>
    <name evidence="2" type="ORF">VW35_07745</name>
</gene>
<dbReference type="PATRIC" id="fig|361041.3.peg.886"/>
<protein>
    <recommendedName>
        <fullName evidence="1">Bacterial transcriptional activator domain-containing protein</fullName>
    </recommendedName>
</protein>
<dbReference type="SUPFAM" id="SSF48452">
    <property type="entry name" value="TPR-like"/>
    <property type="match status" value="1"/>
</dbReference>
<dbReference type="OrthoDB" id="54411at2"/>
<dbReference type="InterPro" id="IPR011990">
    <property type="entry name" value="TPR-like_helical_dom_sf"/>
</dbReference>